<evidence type="ECO:0000313" key="1">
    <source>
        <dbReference type="EMBL" id="MFC5404456.1"/>
    </source>
</evidence>
<dbReference type="RefSeq" id="WP_378134776.1">
    <property type="nucleotide sequence ID" value="NZ_JBHSMI010000028.1"/>
</dbReference>
<dbReference type="EMBL" id="JBHSMI010000028">
    <property type="protein sequence ID" value="MFC5404456.1"/>
    <property type="molecule type" value="Genomic_DNA"/>
</dbReference>
<reference evidence="2" key="1">
    <citation type="journal article" date="2019" name="Int. J. Syst. Evol. Microbiol.">
        <title>The Global Catalogue of Microorganisms (GCM) 10K type strain sequencing project: providing services to taxonomists for standard genome sequencing and annotation.</title>
        <authorList>
            <consortium name="The Broad Institute Genomics Platform"/>
            <consortium name="The Broad Institute Genome Sequencing Center for Infectious Disease"/>
            <person name="Wu L."/>
            <person name="Ma J."/>
        </authorList>
    </citation>
    <scope>NUCLEOTIDE SEQUENCE [LARGE SCALE GENOMIC DNA]</scope>
    <source>
        <strain evidence="2">CGMCC 1.18575</strain>
    </source>
</reference>
<sequence>MAHPNIVLVSAPTPAGESFVKLLQTRNVPFAVIVNNAAERKRMSIIGADRIVEVNTAKEETWIVPEVEVGKVFLFESSLALICRYIQICRSWTTEPIYVLTESHQPRHVYKGLGASYVIHSHGLNCEFLVTDDLIETAKGGSFHA</sequence>
<gene>
    <name evidence="1" type="ORF">ACFPOF_17115</name>
</gene>
<name>A0ABW0HT98_9BACL</name>
<dbReference type="Proteomes" id="UP001596113">
    <property type="component" value="Unassembled WGS sequence"/>
</dbReference>
<organism evidence="1 2">
    <name type="scientific">Cohnella soli</name>
    <dbReference type="NCBI Taxonomy" id="425005"/>
    <lineage>
        <taxon>Bacteria</taxon>
        <taxon>Bacillati</taxon>
        <taxon>Bacillota</taxon>
        <taxon>Bacilli</taxon>
        <taxon>Bacillales</taxon>
        <taxon>Paenibacillaceae</taxon>
        <taxon>Cohnella</taxon>
    </lineage>
</organism>
<keyword evidence="2" id="KW-1185">Reference proteome</keyword>
<protein>
    <submittedName>
        <fullName evidence="1">Uncharacterized protein</fullName>
    </submittedName>
</protein>
<accession>A0ABW0HT98</accession>
<proteinExistence type="predicted"/>
<comment type="caution">
    <text evidence="1">The sequence shown here is derived from an EMBL/GenBank/DDBJ whole genome shotgun (WGS) entry which is preliminary data.</text>
</comment>
<evidence type="ECO:0000313" key="2">
    <source>
        <dbReference type="Proteomes" id="UP001596113"/>
    </source>
</evidence>